<reference evidence="1 2" key="1">
    <citation type="submission" date="2016-07" db="EMBL/GenBank/DDBJ databases">
        <title>Pervasive Adenine N6-methylation of Active Genes in Fungi.</title>
        <authorList>
            <consortium name="DOE Joint Genome Institute"/>
            <person name="Mondo S.J."/>
            <person name="Dannebaum R.O."/>
            <person name="Kuo R.C."/>
            <person name="Labutti K."/>
            <person name="Haridas S."/>
            <person name="Kuo A."/>
            <person name="Salamov A."/>
            <person name="Ahrendt S.R."/>
            <person name="Lipzen A."/>
            <person name="Sullivan W."/>
            <person name="Andreopoulos W.B."/>
            <person name="Clum A."/>
            <person name="Lindquist E."/>
            <person name="Daum C."/>
            <person name="Ramamoorthy G.K."/>
            <person name="Gryganskyi A."/>
            <person name="Culley D."/>
            <person name="Magnuson J.K."/>
            <person name="James T.Y."/>
            <person name="O'Malley M.A."/>
            <person name="Stajich J.E."/>
            <person name="Spatafora J.W."/>
            <person name="Visel A."/>
            <person name="Grigoriev I.V."/>
        </authorList>
    </citation>
    <scope>NUCLEOTIDE SEQUENCE [LARGE SCALE GENOMIC DNA]</scope>
    <source>
        <strain evidence="1 2">CBS 115471</strain>
    </source>
</reference>
<evidence type="ECO:0000313" key="1">
    <source>
        <dbReference type="EMBL" id="ORX95285.1"/>
    </source>
</evidence>
<dbReference type="Proteomes" id="UP000193144">
    <property type="component" value="Unassembled WGS sequence"/>
</dbReference>
<dbReference type="EMBL" id="MCFA01000283">
    <property type="protein sequence ID" value="ORX95285.1"/>
    <property type="molecule type" value="Genomic_DNA"/>
</dbReference>
<sequence length="64" mass="7373">MPLLHFTGILSLETNFEISYGFIGGESKEFAYVHIKSFRSMCDCYRIYPKVFITNKDSSLKNAI</sequence>
<dbReference type="AlphaFoldDB" id="A0A1Y1YBJ2"/>
<proteinExistence type="predicted"/>
<name>A0A1Y1YBJ2_9PLEO</name>
<organism evidence="1 2">
    <name type="scientific">Clohesyomyces aquaticus</name>
    <dbReference type="NCBI Taxonomy" id="1231657"/>
    <lineage>
        <taxon>Eukaryota</taxon>
        <taxon>Fungi</taxon>
        <taxon>Dikarya</taxon>
        <taxon>Ascomycota</taxon>
        <taxon>Pezizomycotina</taxon>
        <taxon>Dothideomycetes</taxon>
        <taxon>Pleosporomycetidae</taxon>
        <taxon>Pleosporales</taxon>
        <taxon>Lindgomycetaceae</taxon>
        <taxon>Clohesyomyces</taxon>
    </lineage>
</organism>
<evidence type="ECO:0008006" key="3">
    <source>
        <dbReference type="Google" id="ProtNLM"/>
    </source>
</evidence>
<dbReference type="OrthoDB" id="5095644at2759"/>
<gene>
    <name evidence="1" type="ORF">BCR34DRAFT_498569</name>
</gene>
<keyword evidence="2" id="KW-1185">Reference proteome</keyword>
<protein>
    <recommendedName>
        <fullName evidence="3">MULE transposase domain-containing protein</fullName>
    </recommendedName>
</protein>
<accession>A0A1Y1YBJ2</accession>
<evidence type="ECO:0000313" key="2">
    <source>
        <dbReference type="Proteomes" id="UP000193144"/>
    </source>
</evidence>
<comment type="caution">
    <text evidence="1">The sequence shown here is derived from an EMBL/GenBank/DDBJ whole genome shotgun (WGS) entry which is preliminary data.</text>
</comment>